<sequence>MSLAGYQVRFQKGITGGFAPPTPSALYDLSVNADGTTLTIVSQTRPHGTPTLGDPVTGTLSIGSGDTADSLSELRAILSEIPPQYPGAQDFYGRDISIIAPQNSPGIAAYGSAAARGVQPPTEQQVGMFNRAAEIVNQLVSRV</sequence>
<evidence type="ECO:0000313" key="2">
    <source>
        <dbReference type="Proteomes" id="UP000053989"/>
    </source>
</evidence>
<dbReference type="InParanoid" id="A0A0C3AID5"/>
<protein>
    <submittedName>
        <fullName evidence="1">Uncharacterized protein</fullName>
    </submittedName>
</protein>
<dbReference type="AlphaFoldDB" id="A0A0C3AID5"/>
<dbReference type="HOGENOM" id="CLU_150802_0_0_1"/>
<organism evidence="1 2">
    <name type="scientific">Scleroderma citrinum Foug A</name>
    <dbReference type="NCBI Taxonomy" id="1036808"/>
    <lineage>
        <taxon>Eukaryota</taxon>
        <taxon>Fungi</taxon>
        <taxon>Dikarya</taxon>
        <taxon>Basidiomycota</taxon>
        <taxon>Agaricomycotina</taxon>
        <taxon>Agaricomycetes</taxon>
        <taxon>Agaricomycetidae</taxon>
        <taxon>Boletales</taxon>
        <taxon>Sclerodermatineae</taxon>
        <taxon>Sclerodermataceae</taxon>
        <taxon>Scleroderma</taxon>
    </lineage>
</organism>
<evidence type="ECO:0000313" key="1">
    <source>
        <dbReference type="EMBL" id="KIM64637.1"/>
    </source>
</evidence>
<dbReference type="OrthoDB" id="5366606at2759"/>
<keyword evidence="2" id="KW-1185">Reference proteome</keyword>
<gene>
    <name evidence="1" type="ORF">SCLCIDRAFT_1213139</name>
</gene>
<reference evidence="2" key="2">
    <citation type="submission" date="2015-01" db="EMBL/GenBank/DDBJ databases">
        <title>Evolutionary Origins and Diversification of the Mycorrhizal Mutualists.</title>
        <authorList>
            <consortium name="DOE Joint Genome Institute"/>
            <consortium name="Mycorrhizal Genomics Consortium"/>
            <person name="Kohler A."/>
            <person name="Kuo A."/>
            <person name="Nagy L.G."/>
            <person name="Floudas D."/>
            <person name="Copeland A."/>
            <person name="Barry K.W."/>
            <person name="Cichocki N."/>
            <person name="Veneault-Fourrey C."/>
            <person name="LaButti K."/>
            <person name="Lindquist E.A."/>
            <person name="Lipzen A."/>
            <person name="Lundell T."/>
            <person name="Morin E."/>
            <person name="Murat C."/>
            <person name="Riley R."/>
            <person name="Ohm R."/>
            <person name="Sun H."/>
            <person name="Tunlid A."/>
            <person name="Henrissat B."/>
            <person name="Grigoriev I.V."/>
            <person name="Hibbett D.S."/>
            <person name="Martin F."/>
        </authorList>
    </citation>
    <scope>NUCLEOTIDE SEQUENCE [LARGE SCALE GENOMIC DNA]</scope>
    <source>
        <strain evidence="2">Foug A</strain>
    </source>
</reference>
<name>A0A0C3AID5_9AGAM</name>
<dbReference type="Proteomes" id="UP000053989">
    <property type="component" value="Unassembled WGS sequence"/>
</dbReference>
<dbReference type="EMBL" id="KN822027">
    <property type="protein sequence ID" value="KIM64637.1"/>
    <property type="molecule type" value="Genomic_DNA"/>
</dbReference>
<proteinExistence type="predicted"/>
<reference evidence="1 2" key="1">
    <citation type="submission" date="2014-04" db="EMBL/GenBank/DDBJ databases">
        <authorList>
            <consortium name="DOE Joint Genome Institute"/>
            <person name="Kuo A."/>
            <person name="Kohler A."/>
            <person name="Nagy L.G."/>
            <person name="Floudas D."/>
            <person name="Copeland A."/>
            <person name="Barry K.W."/>
            <person name="Cichocki N."/>
            <person name="Veneault-Fourrey C."/>
            <person name="LaButti K."/>
            <person name="Lindquist E.A."/>
            <person name="Lipzen A."/>
            <person name="Lundell T."/>
            <person name="Morin E."/>
            <person name="Murat C."/>
            <person name="Sun H."/>
            <person name="Tunlid A."/>
            <person name="Henrissat B."/>
            <person name="Grigoriev I.V."/>
            <person name="Hibbett D.S."/>
            <person name="Martin F."/>
            <person name="Nordberg H.P."/>
            <person name="Cantor M.N."/>
            <person name="Hua S.X."/>
        </authorList>
    </citation>
    <scope>NUCLEOTIDE SEQUENCE [LARGE SCALE GENOMIC DNA]</scope>
    <source>
        <strain evidence="1 2">Foug A</strain>
    </source>
</reference>
<accession>A0A0C3AID5</accession>